<dbReference type="Proteomes" id="UP000320404">
    <property type="component" value="Unassembled WGS sequence"/>
</dbReference>
<evidence type="ECO:0000256" key="6">
    <source>
        <dbReference type="PIRSR" id="PIRSR001488-1"/>
    </source>
</evidence>
<organism evidence="9 10">
    <name type="scientific">OM182 bacterium</name>
    <dbReference type="NCBI Taxonomy" id="2510334"/>
    <lineage>
        <taxon>Bacteria</taxon>
        <taxon>Pseudomonadati</taxon>
        <taxon>Pseudomonadota</taxon>
        <taxon>Gammaproteobacteria</taxon>
        <taxon>OMG group</taxon>
        <taxon>OM182 clade</taxon>
    </lineage>
</organism>
<dbReference type="PANTHER" id="PTHR35891:SF2">
    <property type="entry name" value="THIOL:DISULFIDE INTERCHANGE PROTEIN DSBA"/>
    <property type="match status" value="1"/>
</dbReference>
<dbReference type="InterPro" id="IPR023205">
    <property type="entry name" value="DsbA/DsbL"/>
</dbReference>
<dbReference type="EMBL" id="SHAH01000051">
    <property type="protein sequence ID" value="RZO75603.1"/>
    <property type="molecule type" value="Genomic_DNA"/>
</dbReference>
<feature type="disulfide bond" description="Redox-active" evidence="6">
    <location>
        <begin position="59"/>
        <end position="62"/>
    </location>
</feature>
<dbReference type="GO" id="GO:0016491">
    <property type="term" value="F:oxidoreductase activity"/>
    <property type="evidence" value="ECO:0007669"/>
    <property type="project" value="InterPro"/>
</dbReference>
<protein>
    <recommendedName>
        <fullName evidence="5">Thiol:disulfide interchange protein</fullName>
    </recommendedName>
</protein>
<evidence type="ECO:0000313" key="9">
    <source>
        <dbReference type="EMBL" id="RZO75603.1"/>
    </source>
</evidence>
<evidence type="ECO:0000313" key="10">
    <source>
        <dbReference type="Proteomes" id="UP000320404"/>
    </source>
</evidence>
<evidence type="ECO:0000256" key="4">
    <source>
        <dbReference type="ARBA" id="ARBA00023284"/>
    </source>
</evidence>
<keyword evidence="5" id="KW-0574">Periplasm</keyword>
<proteinExistence type="inferred from homology"/>
<comment type="subcellular location">
    <subcellularLocation>
        <location evidence="5">Periplasm</location>
    </subcellularLocation>
</comment>
<dbReference type="InterPro" id="IPR050824">
    <property type="entry name" value="Thiol_disulfide_DsbA"/>
</dbReference>
<name>A0A520RZF3_9GAMM</name>
<keyword evidence="3 5" id="KW-1015">Disulfide bond</keyword>
<accession>A0A520RZF3</accession>
<dbReference type="CDD" id="cd03019">
    <property type="entry name" value="DsbA_DsbA"/>
    <property type="match status" value="1"/>
</dbReference>
<dbReference type="Pfam" id="PF01323">
    <property type="entry name" value="DSBA"/>
    <property type="match status" value="1"/>
</dbReference>
<dbReference type="Gene3D" id="3.40.30.10">
    <property type="entry name" value="Glutaredoxin"/>
    <property type="match status" value="1"/>
</dbReference>
<dbReference type="AlphaFoldDB" id="A0A520RZF3"/>
<feature type="chain" id="PRO_5022016644" description="Thiol:disulfide interchange protein" evidence="7">
    <location>
        <begin position="24"/>
        <end position="218"/>
    </location>
</feature>
<dbReference type="GO" id="GO:0042597">
    <property type="term" value="C:periplasmic space"/>
    <property type="evidence" value="ECO:0007669"/>
    <property type="project" value="UniProtKB-SubCell"/>
</dbReference>
<gene>
    <name evidence="9" type="ORF">EVA69_04020</name>
</gene>
<keyword evidence="2 7" id="KW-0732">Signal</keyword>
<dbReference type="PANTHER" id="PTHR35891">
    <property type="entry name" value="THIOL:DISULFIDE INTERCHANGE PROTEIN DSBA"/>
    <property type="match status" value="1"/>
</dbReference>
<dbReference type="InterPro" id="IPR001853">
    <property type="entry name" value="DSBA-like_thioredoxin_dom"/>
</dbReference>
<reference evidence="9 10" key="1">
    <citation type="submission" date="2019-02" db="EMBL/GenBank/DDBJ databases">
        <title>Prokaryotic population dynamics and viral predation in marine succession experiment using metagenomics: the confinement effect.</title>
        <authorList>
            <person name="Haro-Moreno J.M."/>
            <person name="Rodriguez-Valera F."/>
            <person name="Lopez-Perez M."/>
        </authorList>
    </citation>
    <scope>NUCLEOTIDE SEQUENCE [LARGE SCALE GENOMIC DNA]</scope>
    <source>
        <strain evidence="9">MED-G158</strain>
    </source>
</reference>
<dbReference type="SUPFAM" id="SSF52833">
    <property type="entry name" value="Thioredoxin-like"/>
    <property type="match status" value="1"/>
</dbReference>
<dbReference type="InterPro" id="IPR036249">
    <property type="entry name" value="Thioredoxin-like_sf"/>
</dbReference>
<evidence type="ECO:0000256" key="5">
    <source>
        <dbReference type="PIRNR" id="PIRNR001488"/>
    </source>
</evidence>
<evidence type="ECO:0000256" key="1">
    <source>
        <dbReference type="ARBA" id="ARBA00005791"/>
    </source>
</evidence>
<dbReference type="PIRSF" id="PIRSF001488">
    <property type="entry name" value="Tdi_protein"/>
    <property type="match status" value="1"/>
</dbReference>
<keyword evidence="4" id="KW-0676">Redox-active center</keyword>
<evidence type="ECO:0000256" key="3">
    <source>
        <dbReference type="ARBA" id="ARBA00023157"/>
    </source>
</evidence>
<sequence length="218" mass="24907">MIKRTLQIALIISLLPMAVSSFAQIERYVVGTHYTELPNPVNTNDASKVEVLEAFWYGCSHCFRFEPLLTAWEEAQGDDVEVVRFPALWNNLMKIHAQVYYTAEAMDKVDVLHEPVFNAINLQGNRLQNERQIAALFAEHGVSQDEFESAFNSFSVRTKVNQAEKRMEDYQIRSTPNMIVNGKYLVTTGQNVPTQEEMLEVVEFLVQKELQSLRSSGD</sequence>
<feature type="signal peptide" evidence="7">
    <location>
        <begin position="1"/>
        <end position="23"/>
    </location>
</feature>
<comment type="caution">
    <text evidence="9">The sequence shown here is derived from an EMBL/GenBank/DDBJ whole genome shotgun (WGS) entry which is preliminary data.</text>
</comment>
<evidence type="ECO:0000259" key="8">
    <source>
        <dbReference type="Pfam" id="PF01323"/>
    </source>
</evidence>
<feature type="domain" description="DSBA-like thioredoxin" evidence="8">
    <location>
        <begin position="91"/>
        <end position="195"/>
    </location>
</feature>
<comment type="similarity">
    <text evidence="1">Belongs to the thioredoxin family. DsbA subfamily.</text>
</comment>
<evidence type="ECO:0000256" key="7">
    <source>
        <dbReference type="SAM" id="SignalP"/>
    </source>
</evidence>
<evidence type="ECO:0000256" key="2">
    <source>
        <dbReference type="ARBA" id="ARBA00022729"/>
    </source>
</evidence>